<feature type="domain" description="FHA" evidence="2">
    <location>
        <begin position="169"/>
        <end position="218"/>
    </location>
</feature>
<accession>A0A382IEE6</accession>
<proteinExistence type="predicted"/>
<protein>
    <recommendedName>
        <fullName evidence="2">FHA domain-containing protein</fullName>
    </recommendedName>
</protein>
<name>A0A382IEE6_9ZZZZ</name>
<dbReference type="InterPro" id="IPR000253">
    <property type="entry name" value="FHA_dom"/>
</dbReference>
<reference evidence="3" key="1">
    <citation type="submission" date="2018-05" db="EMBL/GenBank/DDBJ databases">
        <authorList>
            <person name="Lanie J.A."/>
            <person name="Ng W.-L."/>
            <person name="Kazmierczak K.M."/>
            <person name="Andrzejewski T.M."/>
            <person name="Davidsen T.M."/>
            <person name="Wayne K.J."/>
            <person name="Tettelin H."/>
            <person name="Glass J.I."/>
            <person name="Rusch D."/>
            <person name="Podicherti R."/>
            <person name="Tsui H.-C.T."/>
            <person name="Winkler M.E."/>
        </authorList>
    </citation>
    <scope>NUCLEOTIDE SEQUENCE</scope>
</reference>
<dbReference type="PROSITE" id="PS50006">
    <property type="entry name" value="FHA_DOMAIN"/>
    <property type="match status" value="1"/>
</dbReference>
<keyword evidence="1" id="KW-0812">Transmembrane</keyword>
<dbReference type="SUPFAM" id="SSF49879">
    <property type="entry name" value="SMAD/FHA domain"/>
    <property type="match status" value="1"/>
</dbReference>
<dbReference type="PANTHER" id="PTHR34980">
    <property type="entry name" value="INNER MEMBRANE PROTEIN-RELATED-RELATED"/>
    <property type="match status" value="1"/>
</dbReference>
<dbReference type="InterPro" id="IPR008984">
    <property type="entry name" value="SMAD_FHA_dom_sf"/>
</dbReference>
<feature type="transmembrane region" description="Helical" evidence="1">
    <location>
        <begin position="99"/>
        <end position="120"/>
    </location>
</feature>
<dbReference type="PANTHER" id="PTHR34980:SF2">
    <property type="entry name" value="INNER MEMBRANE PROTEIN YHAH-RELATED"/>
    <property type="match status" value="1"/>
</dbReference>
<dbReference type="EMBL" id="UINC01066374">
    <property type="protein sequence ID" value="SVB97021.1"/>
    <property type="molecule type" value="Genomic_DNA"/>
</dbReference>
<dbReference type="Pfam" id="PF00498">
    <property type="entry name" value="FHA"/>
    <property type="match status" value="1"/>
</dbReference>
<evidence type="ECO:0000313" key="3">
    <source>
        <dbReference type="EMBL" id="SVB97021.1"/>
    </source>
</evidence>
<evidence type="ECO:0000259" key="2">
    <source>
        <dbReference type="PROSITE" id="PS50006"/>
    </source>
</evidence>
<dbReference type="CDD" id="cd00060">
    <property type="entry name" value="FHA"/>
    <property type="match status" value="1"/>
</dbReference>
<dbReference type="SMART" id="SM00240">
    <property type="entry name" value="FHA"/>
    <property type="match status" value="1"/>
</dbReference>
<dbReference type="AlphaFoldDB" id="A0A382IEE6"/>
<sequence length="284" mass="31490">MLCILHPKYAQHVDTLRNSLRPRDRMNPIAAIGSAFSQYANFNGRARRSEYWWFTAFVVIAELCLMFLPILFVIFVLAVLVPSLAVSVRRLHDINRSGWWLLIGFIPFLGSVVLLVFMLLPSERLTNEYGPNPDTSSRHPEPASAIKAIFNVESGLSGPSFLPITRETVILGNSDAVDIKLENQYVSRRHLQVRQDVDIFYLSDLGSTNGTYLNNNKLAPHEEHVIRDGDRVVLGSNAVTLRFSGTAGTIHQNFPAGAPSKYCPDCGLESSGDTRSCVGCGRAL</sequence>
<organism evidence="3">
    <name type="scientific">marine metagenome</name>
    <dbReference type="NCBI Taxonomy" id="408172"/>
    <lineage>
        <taxon>unclassified sequences</taxon>
        <taxon>metagenomes</taxon>
        <taxon>ecological metagenomes</taxon>
    </lineage>
</organism>
<dbReference type="Gene3D" id="2.60.200.20">
    <property type="match status" value="1"/>
</dbReference>
<feature type="transmembrane region" description="Helical" evidence="1">
    <location>
        <begin position="51"/>
        <end position="79"/>
    </location>
</feature>
<evidence type="ECO:0000256" key="1">
    <source>
        <dbReference type="SAM" id="Phobius"/>
    </source>
</evidence>
<keyword evidence="1" id="KW-0472">Membrane</keyword>
<dbReference type="GO" id="GO:0005886">
    <property type="term" value="C:plasma membrane"/>
    <property type="evidence" value="ECO:0007669"/>
    <property type="project" value="TreeGrafter"/>
</dbReference>
<dbReference type="InterPro" id="IPR008523">
    <property type="entry name" value="DUF805"/>
</dbReference>
<keyword evidence="1" id="KW-1133">Transmembrane helix</keyword>
<gene>
    <name evidence="3" type="ORF">METZ01_LOCUS249875</name>
</gene>
<dbReference type="Pfam" id="PF05656">
    <property type="entry name" value="DUF805"/>
    <property type="match status" value="1"/>
</dbReference>